<dbReference type="RefSeq" id="WP_183400745.1">
    <property type="nucleotide sequence ID" value="NZ_JACIDS010000005.1"/>
</dbReference>
<protein>
    <recommendedName>
        <fullName evidence="3">DUF2867 domain-containing protein</fullName>
    </recommendedName>
</protein>
<dbReference type="EMBL" id="JACIDS010000005">
    <property type="protein sequence ID" value="MBB3933101.1"/>
    <property type="molecule type" value="Genomic_DNA"/>
</dbReference>
<evidence type="ECO:0008006" key="3">
    <source>
        <dbReference type="Google" id="ProtNLM"/>
    </source>
</evidence>
<keyword evidence="2" id="KW-1185">Reference proteome</keyword>
<reference evidence="1 2" key="1">
    <citation type="submission" date="2020-08" db="EMBL/GenBank/DDBJ databases">
        <title>Genomic Encyclopedia of Type Strains, Phase IV (KMG-IV): sequencing the most valuable type-strain genomes for metagenomic binning, comparative biology and taxonomic classification.</title>
        <authorList>
            <person name="Goeker M."/>
        </authorList>
    </citation>
    <scope>NUCLEOTIDE SEQUENCE [LARGE SCALE GENOMIC DNA]</scope>
    <source>
        <strain evidence="1 2">DSM 25966</strain>
    </source>
</reference>
<name>A0A840AWD7_9HYPH</name>
<accession>A0A840AWD7</accession>
<evidence type="ECO:0000313" key="1">
    <source>
        <dbReference type="EMBL" id="MBB3933101.1"/>
    </source>
</evidence>
<proteinExistence type="predicted"/>
<comment type="caution">
    <text evidence="1">The sequence shown here is derived from an EMBL/GenBank/DDBJ whole genome shotgun (WGS) entry which is preliminary data.</text>
</comment>
<sequence length="183" mass="20344">MSLLDDYLPVHQFSERHSRRMTAEPHAVLAAAATYEPRSDRFIRAAIGLRELPMRLFGLVSGRQAELPPAFGMDKFALLDERAGRERVYGLVGRFWKPNFGLVPVADGPAFLAFDEPGVAKLVLGFSATQEPGGFTTLTTETRVFCPDAATRRQFAPYWYLIRPVSGLIRGRMLAAIQRACEG</sequence>
<dbReference type="Proteomes" id="UP000553963">
    <property type="component" value="Unassembled WGS sequence"/>
</dbReference>
<gene>
    <name evidence="1" type="ORF">GGR25_004165</name>
</gene>
<organism evidence="1 2">
    <name type="scientific">Kaistia hirudinis</name>
    <dbReference type="NCBI Taxonomy" id="1293440"/>
    <lineage>
        <taxon>Bacteria</taxon>
        <taxon>Pseudomonadati</taxon>
        <taxon>Pseudomonadota</taxon>
        <taxon>Alphaproteobacteria</taxon>
        <taxon>Hyphomicrobiales</taxon>
        <taxon>Kaistiaceae</taxon>
        <taxon>Kaistia</taxon>
    </lineage>
</organism>
<evidence type="ECO:0000313" key="2">
    <source>
        <dbReference type="Proteomes" id="UP000553963"/>
    </source>
</evidence>
<dbReference type="AlphaFoldDB" id="A0A840AWD7"/>